<accession>A0A1X7K1N0</accession>
<protein>
    <submittedName>
        <fullName evidence="1">Uncharacterized protein</fullName>
    </submittedName>
</protein>
<gene>
    <name evidence="1" type="ORF">SAMN05660862_2423</name>
</gene>
<proteinExistence type="predicted"/>
<dbReference type="EMBL" id="FXAU01000004">
    <property type="protein sequence ID" value="SMG34586.1"/>
    <property type="molecule type" value="Genomic_DNA"/>
</dbReference>
<evidence type="ECO:0000313" key="1">
    <source>
        <dbReference type="EMBL" id="SMG34586.1"/>
    </source>
</evidence>
<name>A0A1X7K1N0_9SPHI</name>
<evidence type="ECO:0000313" key="2">
    <source>
        <dbReference type="Proteomes" id="UP000192980"/>
    </source>
</evidence>
<dbReference type="AlphaFoldDB" id="A0A1X7K1N0"/>
<keyword evidence="2" id="KW-1185">Reference proteome</keyword>
<sequence>MVEYFTQQKNDTEIGEERAITVKKTENYCENSLKQELDKLVKEPSKDTIERILNFSKNLHQ</sequence>
<dbReference type="Proteomes" id="UP000192980">
    <property type="component" value="Unassembled WGS sequence"/>
</dbReference>
<reference evidence="1 2" key="1">
    <citation type="submission" date="2017-04" db="EMBL/GenBank/DDBJ databases">
        <authorList>
            <person name="Afonso C.L."/>
            <person name="Miller P.J."/>
            <person name="Scott M.A."/>
            <person name="Spackman E."/>
            <person name="Goraichik I."/>
            <person name="Dimitrov K.M."/>
            <person name="Suarez D.L."/>
            <person name="Swayne D.E."/>
        </authorList>
    </citation>
    <scope>NUCLEOTIDE SEQUENCE [LARGE SCALE GENOMIC DNA]</scope>
    <source>
        <strain evidence="1 2">DSM 22418</strain>
    </source>
</reference>
<dbReference type="STRING" id="561061.SAMN05660862_2423"/>
<organism evidence="1 2">
    <name type="scientific">Sphingobacterium psychroaquaticum</name>
    <dbReference type="NCBI Taxonomy" id="561061"/>
    <lineage>
        <taxon>Bacteria</taxon>
        <taxon>Pseudomonadati</taxon>
        <taxon>Bacteroidota</taxon>
        <taxon>Sphingobacteriia</taxon>
        <taxon>Sphingobacteriales</taxon>
        <taxon>Sphingobacteriaceae</taxon>
        <taxon>Sphingobacterium</taxon>
    </lineage>
</organism>
<dbReference type="RefSeq" id="WP_085473164.1">
    <property type="nucleotide sequence ID" value="NZ_FXAU01000004.1"/>
</dbReference>